<organism evidence="10 11">
    <name type="scientific">Rhodoferax ferrireducens</name>
    <dbReference type="NCBI Taxonomy" id="192843"/>
    <lineage>
        <taxon>Bacteria</taxon>
        <taxon>Pseudomonadati</taxon>
        <taxon>Pseudomonadota</taxon>
        <taxon>Betaproteobacteria</taxon>
        <taxon>Burkholderiales</taxon>
        <taxon>Comamonadaceae</taxon>
        <taxon>Rhodoferax</taxon>
    </lineage>
</organism>
<dbReference type="Pfam" id="PF13844">
    <property type="entry name" value="Glyco_transf_41"/>
    <property type="match status" value="6"/>
</dbReference>
<evidence type="ECO:0000256" key="8">
    <source>
        <dbReference type="PROSITE-ProRule" id="PRU00339"/>
    </source>
</evidence>
<dbReference type="SUPFAM" id="SSF48452">
    <property type="entry name" value="TPR-like"/>
    <property type="match status" value="3"/>
</dbReference>
<evidence type="ECO:0000256" key="2">
    <source>
        <dbReference type="ARBA" id="ARBA00005386"/>
    </source>
</evidence>
<dbReference type="EMBL" id="JAVDXT010000005">
    <property type="protein sequence ID" value="MDR7379551.1"/>
    <property type="molecule type" value="Genomic_DNA"/>
</dbReference>
<dbReference type="InterPro" id="IPR011990">
    <property type="entry name" value="TPR-like_helical_dom_sf"/>
</dbReference>
<dbReference type="RefSeq" id="WP_310376292.1">
    <property type="nucleotide sequence ID" value="NZ_JAVDXT010000005.1"/>
</dbReference>
<dbReference type="Gene3D" id="3.40.50.2000">
    <property type="entry name" value="Glycogen Phosphorylase B"/>
    <property type="match status" value="3"/>
</dbReference>
<feature type="domain" description="O-GlcNAc transferase C-terminal" evidence="9">
    <location>
        <begin position="1614"/>
        <end position="1800"/>
    </location>
</feature>
<evidence type="ECO:0000256" key="3">
    <source>
        <dbReference type="ARBA" id="ARBA00011970"/>
    </source>
</evidence>
<dbReference type="Pfam" id="PF13181">
    <property type="entry name" value="TPR_8"/>
    <property type="match status" value="1"/>
</dbReference>
<dbReference type="EC" id="2.4.1.255" evidence="3"/>
<comment type="caution">
    <text evidence="10">The sequence shown here is derived from an EMBL/GenBank/DDBJ whole genome shotgun (WGS) entry which is preliminary data.</text>
</comment>
<evidence type="ECO:0000256" key="7">
    <source>
        <dbReference type="ARBA" id="ARBA00022803"/>
    </source>
</evidence>
<feature type="repeat" description="TPR" evidence="8">
    <location>
        <begin position="214"/>
        <end position="247"/>
    </location>
</feature>
<dbReference type="InterPro" id="IPR051939">
    <property type="entry name" value="Glycosyltr_41/O-GlcNAc_trsf"/>
</dbReference>
<evidence type="ECO:0000259" key="9">
    <source>
        <dbReference type="Pfam" id="PF13844"/>
    </source>
</evidence>
<feature type="repeat" description="TPR" evidence="8">
    <location>
        <begin position="814"/>
        <end position="847"/>
    </location>
</feature>
<keyword evidence="6" id="KW-0677">Repeat</keyword>
<evidence type="ECO:0000256" key="6">
    <source>
        <dbReference type="ARBA" id="ARBA00022737"/>
    </source>
</evidence>
<dbReference type="Pfam" id="PF13414">
    <property type="entry name" value="TPR_11"/>
    <property type="match status" value="1"/>
</dbReference>
<feature type="repeat" description="TPR" evidence="8">
    <location>
        <begin position="180"/>
        <end position="213"/>
    </location>
</feature>
<evidence type="ECO:0000256" key="1">
    <source>
        <dbReference type="ARBA" id="ARBA00004922"/>
    </source>
</evidence>
<protein>
    <recommendedName>
        <fullName evidence="3">protein O-GlcNAc transferase</fullName>
        <ecNumber evidence="3">2.4.1.255</ecNumber>
    </recommendedName>
</protein>
<evidence type="ECO:0000313" key="10">
    <source>
        <dbReference type="EMBL" id="MDR7379551.1"/>
    </source>
</evidence>
<reference evidence="10 11" key="1">
    <citation type="submission" date="2023-07" db="EMBL/GenBank/DDBJ databases">
        <title>Sorghum-associated microbial communities from plants grown in Nebraska, USA.</title>
        <authorList>
            <person name="Schachtman D."/>
        </authorList>
    </citation>
    <scope>NUCLEOTIDE SEQUENCE [LARGE SCALE GENOMIC DNA]</scope>
    <source>
        <strain evidence="10 11">BE313</strain>
    </source>
</reference>
<dbReference type="InterPro" id="IPR019734">
    <property type="entry name" value="TPR_rpt"/>
</dbReference>
<dbReference type="Pfam" id="PF13424">
    <property type="entry name" value="TPR_12"/>
    <property type="match status" value="1"/>
</dbReference>
<keyword evidence="11" id="KW-1185">Reference proteome</keyword>
<gene>
    <name evidence="10" type="ORF">J2X19_004247</name>
</gene>
<evidence type="ECO:0000256" key="4">
    <source>
        <dbReference type="ARBA" id="ARBA00022676"/>
    </source>
</evidence>
<feature type="repeat" description="TPR" evidence="8">
    <location>
        <begin position="1371"/>
        <end position="1404"/>
    </location>
</feature>
<feature type="domain" description="O-GlcNAc transferase C-terminal" evidence="9">
    <location>
        <begin position="1841"/>
        <end position="2003"/>
    </location>
</feature>
<dbReference type="PANTHER" id="PTHR44835:SF1">
    <property type="entry name" value="PROTEIN O-GLCNAC TRANSFERASE"/>
    <property type="match status" value="1"/>
</dbReference>
<proteinExistence type="inferred from homology"/>
<keyword evidence="7 8" id="KW-0802">TPR repeat</keyword>
<dbReference type="Proteomes" id="UP001180487">
    <property type="component" value="Unassembled WGS sequence"/>
</dbReference>
<evidence type="ECO:0000256" key="5">
    <source>
        <dbReference type="ARBA" id="ARBA00022679"/>
    </source>
</evidence>
<dbReference type="Gene3D" id="1.25.40.10">
    <property type="entry name" value="Tetratricopeptide repeat domain"/>
    <property type="match status" value="5"/>
</dbReference>
<dbReference type="PROSITE" id="PS50293">
    <property type="entry name" value="TPR_REGION"/>
    <property type="match status" value="1"/>
</dbReference>
<dbReference type="PROSITE" id="PS50005">
    <property type="entry name" value="TPR"/>
    <property type="match status" value="9"/>
</dbReference>
<dbReference type="Gene3D" id="3.40.50.11380">
    <property type="match status" value="3"/>
</dbReference>
<feature type="domain" description="O-GlcNAc transferase C-terminal" evidence="9">
    <location>
        <begin position="352"/>
        <end position="507"/>
    </location>
</feature>
<comment type="similarity">
    <text evidence="2">Belongs to the glycosyltransferase 41 family. O-GlcNAc transferase subfamily.</text>
</comment>
<feature type="repeat" description="TPR" evidence="8">
    <location>
        <begin position="1473"/>
        <end position="1506"/>
    </location>
</feature>
<dbReference type="GO" id="GO:0016740">
    <property type="term" value="F:transferase activity"/>
    <property type="evidence" value="ECO:0007669"/>
    <property type="project" value="UniProtKB-KW"/>
</dbReference>
<keyword evidence="4" id="KW-0328">Glycosyltransferase</keyword>
<keyword evidence="5 10" id="KW-0808">Transferase</keyword>
<dbReference type="Pfam" id="PF13432">
    <property type="entry name" value="TPR_16"/>
    <property type="match status" value="4"/>
</dbReference>
<dbReference type="PANTHER" id="PTHR44835">
    <property type="entry name" value="UDP-N-ACETYLGLUCOSAMINE--PEPTIDE N-ACETYLGLUCOSAMINYLTRANSFERASE SPINDLY-RELATED"/>
    <property type="match status" value="1"/>
</dbReference>
<feature type="repeat" description="TPR" evidence="8">
    <location>
        <begin position="1405"/>
        <end position="1438"/>
    </location>
</feature>
<feature type="domain" description="O-GlcNAc transferase C-terminal" evidence="9">
    <location>
        <begin position="1114"/>
        <end position="1277"/>
    </location>
</feature>
<feature type="repeat" description="TPR" evidence="8">
    <location>
        <begin position="248"/>
        <end position="281"/>
    </location>
</feature>
<feature type="domain" description="O-GlcNAc transferase C-terminal" evidence="9">
    <location>
        <begin position="931"/>
        <end position="1072"/>
    </location>
</feature>
<comment type="pathway">
    <text evidence="1">Protein modification; protein glycosylation.</text>
</comment>
<feature type="domain" description="O-GlcNAc transferase C-terminal" evidence="9">
    <location>
        <begin position="548"/>
        <end position="710"/>
    </location>
</feature>
<sequence>MTDLTDAASLVLPDGDATQDTLQQALEAHKKWEFGSAEALYRTVLELDPLHADAHHNLGVLLAVQLLRPHEALPHFEAALNADAGRPQFWFSYIDALIRCQHFDLAREVLPLAQAQGLQLAAVNALSERLPRLSLHAAPPAPSEPSAEEMQALVQLFNQGDYAQGEARARALVQRCPDSGFAWKALGTMLQPQGKKEEALAAKLKAVQLLPEDAEGLCNLGRSYFELGQTQQAIEVLQACVAVKPDYAEAFNNLGLALNADGQVDAAHRCFERAIAIQPGFAEALNNLSGIFNVHGQVDEAVAVLQKAVAAKADYRIAFDNLLFVLNYHPDKSAEDIFQTYGEYEKRFGLPHRTSWAPHQNPRNAQRRLKVGYVSPDFKGHACTFFMEPLLSRHDRNLVDVYAYAELTQEDAATQRYKQYVEHWVPTRGMSDDALAQRIRADGIDILVDLAGHTAGNRLGVFARKPAPVSLSWMGFGYTTGLKAIDYYLTDAASAPAGCEHLFSEQPWRLPDSSYAAYRPSPSMGEVNALPALERGYITLGTLTRGVRINRHTIRVWAQILQRLPSAHIVIDSSSFKDPTVRDAAIGKFGAYGIAAERLHIGFNSPPWDVLRGIDIGLDCFPHNSGTTLFETLYMGLPFITLAGRPSVGRIGSAILQGLGRPEWIAQTEEEYVDKVVALASDLPLLAQLRAGLRAQMQASQLMDEAGFTRKVEQAYGQMFARWAQQNPVSQVDNTPALVTRRDAPSADEMRLLASFFESRDFVAGAAAAREMVRLYPREGFGWKALGAMLHPLGLVDEALAAKKKAVELMPQDAEAACNLGQSLQDQGHYMLAEAALQRALVLNPDYAEAYNNLAITYQKMGRIAESEINFRAALALKPQHKWVYDNFLFTLNYHPEHSAETIFEAYREYERRFGDPYRGDWVAHGNDRSLGRRLRVGYVSPDFRSHSCTFFMEPLLAWHDPAVVEVTAYAELNKEDAVTQRYQRHVAHWVPTRGMSDADLAQRIRADGIDILVDLAGHTVGNRLGVFARKPAPVSLSWMGYGYTTGLRAIDYYLTDEVSAPVGSEALFSEEPWRLPDSCYAVYRPGDGMGAVNPLPALERGYVTLGTLTRGVRINHHTVSVWARVLQRLPTAHLVVDSRSFQDAAVQEDVVQKFVALGIERERLHIGFNSPPWDVLRGIDIGLDCFPHNSGTTLFETLYMGLPYVTLAGRPSVGRIGSAILHGLGRPEWIASTEDEYVDKVVALASDLPALARLRAGLRAQMQASQLMDEERFTRKVEQAYGQMFERWATRTAVGAVEAVPSTDAMNGLVRLYQEQAFAEGEQAAQALVARYPRHGYSWKLLGSFAQKCGHVDAALQAKQRAVQLLPDDTEALFNLAMAYEQQGLMRQAEPCYRALIALQPGDAEAHHNLGNTLVGQGRRNEAIPCYREALRLKPDFEASHQSLGGLLQESGGLVEAESVWRSLLRLKPDDMQAALHLGRVLQQQGRRAEAEVSFRKAVDVSDDSHVGYFHRGNFLGELGLLAEAEADLRRAVEIEPQAAEAWSNLCGILKEQCRLVEAEACAVKALEIKPEFVAGWANHAVVLLMQGRLAEAEVSFRRAMALEPQLVGIFSSLLFALNYDADKTAEEIYANYAEFDRLFGAPHRSAWLPHSNPSAAGRRLKVGYMSPDFKGHACTFFMEPLLSQHDRHVVDVYAYADLVKEDAATQRYKQYVEHWVPTRGMSDDALAQRIRADGIDILVDLAGHTAGNRLGVFARKPAPVSLSWMGFGYTTGLKAIDYYLTDAASAPAGCEHLFSEQPWRLPDSSYAAYRPSPSMGEVNALPALERGYITLGTLTRGVRINRHTIRVWAQILQRLPTAHLVMDSSSFKDQVVQESVAQKFVAYGIDRERLHIDYSSPPWNVLRGIDIGLDCFPHNSGTTLFETLYMGLPFVTLAGRPSVGRIGSAILHGVGHPEWIAKTEEEYVNKVVALASDLPALAQLRATLRAQMQASQLMDEAGFTRKVEQAYGQMFARWKEQQK</sequence>
<dbReference type="SMART" id="SM00028">
    <property type="entry name" value="TPR"/>
    <property type="match status" value="16"/>
</dbReference>
<dbReference type="InterPro" id="IPR029489">
    <property type="entry name" value="OGT/SEC/SPY_C"/>
</dbReference>
<evidence type="ECO:0000313" key="11">
    <source>
        <dbReference type="Proteomes" id="UP001180487"/>
    </source>
</evidence>
<name>A0ABU2CE19_9BURK</name>
<feature type="repeat" description="TPR" evidence="8">
    <location>
        <begin position="1337"/>
        <end position="1370"/>
    </location>
</feature>
<accession>A0ABU2CE19</accession>
<feature type="repeat" description="TPR" evidence="8">
    <location>
        <begin position="848"/>
        <end position="881"/>
    </location>
</feature>